<comment type="subcellular location">
    <subcellularLocation>
        <location evidence="1 7">Cell membrane</location>
        <topology evidence="1 7">Multi-pass membrane protein</topology>
    </subcellularLocation>
</comment>
<evidence type="ECO:0000256" key="5">
    <source>
        <dbReference type="ARBA" id="ARBA00022989"/>
    </source>
</evidence>
<feature type="transmembrane region" description="Helical" evidence="7">
    <location>
        <begin position="172"/>
        <end position="193"/>
    </location>
</feature>
<accession>G2KP03</accession>
<feature type="transmembrane region" description="Helical" evidence="7">
    <location>
        <begin position="54"/>
        <end position="72"/>
    </location>
</feature>
<feature type="transmembrane region" description="Helical" evidence="7">
    <location>
        <begin position="12"/>
        <end position="34"/>
    </location>
</feature>
<keyword evidence="4 7" id="KW-0812">Transmembrane</keyword>
<dbReference type="InterPro" id="IPR032816">
    <property type="entry name" value="VTT_dom"/>
</dbReference>
<dbReference type="PANTHER" id="PTHR30353">
    <property type="entry name" value="INNER MEMBRANE PROTEIN DEDA-RELATED"/>
    <property type="match status" value="1"/>
</dbReference>
<keyword evidence="6 7" id="KW-0472">Membrane</keyword>
<evidence type="ECO:0000256" key="2">
    <source>
        <dbReference type="ARBA" id="ARBA00010792"/>
    </source>
</evidence>
<sequence>MHFDILHLIETLGMWGVWAVVFAESGILFCFFMPGDSLLFAAGVLAGQDLMPIGLLAGGCFIAAVTGNLLGYEIGRRVGMKIINPRTEKFLKPEYLQMTSDFFEKHGKMAVVLARFMPIIRTFTPFLAGMVGMSYRVFFIYTIVGAVFWAIGLTMLGFFLGDLIPQDKIDMYILPIIVLIILISVLPSVFHIWKEMRARKAVAPENDKA</sequence>
<keyword evidence="3 7" id="KW-1003">Cell membrane</keyword>
<evidence type="ECO:0000256" key="6">
    <source>
        <dbReference type="ARBA" id="ARBA00023136"/>
    </source>
</evidence>
<dbReference type="STRING" id="856793.MICA_165"/>
<dbReference type="HOGENOM" id="CLU_044208_6_1_5"/>
<dbReference type="PANTHER" id="PTHR30353:SF0">
    <property type="entry name" value="TRANSMEMBRANE PROTEIN"/>
    <property type="match status" value="1"/>
</dbReference>
<keyword evidence="5 7" id="KW-1133">Transmembrane helix</keyword>
<feature type="transmembrane region" description="Helical" evidence="7">
    <location>
        <begin position="138"/>
        <end position="160"/>
    </location>
</feature>
<reference evidence="9 10" key="1">
    <citation type="journal article" date="2011" name="BMC Genomics">
        <title>Genomic insights into an obligate epibiotic bacterial predator: Micavibrio aeruginosavorus ARL-13.</title>
        <authorList>
            <person name="Wang Z."/>
            <person name="Kadouri D."/>
            <person name="Wu M."/>
        </authorList>
    </citation>
    <scope>NUCLEOTIDE SEQUENCE [LARGE SCALE GENOMIC DNA]</scope>
    <source>
        <strain evidence="9 10">ARL-13</strain>
    </source>
</reference>
<dbReference type="eggNOG" id="COG0586">
    <property type="taxonomic scope" value="Bacteria"/>
</dbReference>
<dbReference type="GO" id="GO:0005886">
    <property type="term" value="C:plasma membrane"/>
    <property type="evidence" value="ECO:0007669"/>
    <property type="project" value="UniProtKB-SubCell"/>
</dbReference>
<comment type="similarity">
    <text evidence="2 7">Belongs to the DedA family.</text>
</comment>
<keyword evidence="10" id="KW-1185">Reference proteome</keyword>
<protein>
    <recommendedName>
        <fullName evidence="8">VTT domain-containing protein</fullName>
    </recommendedName>
</protein>
<dbReference type="KEGG" id="mai:MICA_165"/>
<dbReference type="Pfam" id="PF09335">
    <property type="entry name" value="VTT_dom"/>
    <property type="match status" value="1"/>
</dbReference>
<evidence type="ECO:0000259" key="8">
    <source>
        <dbReference type="Pfam" id="PF09335"/>
    </source>
</evidence>
<evidence type="ECO:0000313" key="10">
    <source>
        <dbReference type="Proteomes" id="UP000009286"/>
    </source>
</evidence>
<organism evidence="9 10">
    <name type="scientific">Micavibrio aeruginosavorus (strain ARL-13)</name>
    <dbReference type="NCBI Taxonomy" id="856793"/>
    <lineage>
        <taxon>Bacteria</taxon>
        <taxon>Pseudomonadati</taxon>
        <taxon>Bdellovibrionota</taxon>
        <taxon>Bdellovibrionia</taxon>
        <taxon>Bdellovibrionales</taxon>
        <taxon>Pseudobdellovibrionaceae</taxon>
        <taxon>Micavibrio</taxon>
    </lineage>
</organism>
<proteinExistence type="inferred from homology"/>
<evidence type="ECO:0000256" key="3">
    <source>
        <dbReference type="ARBA" id="ARBA00022475"/>
    </source>
</evidence>
<evidence type="ECO:0000256" key="1">
    <source>
        <dbReference type="ARBA" id="ARBA00004651"/>
    </source>
</evidence>
<dbReference type="RefSeq" id="WP_014101734.1">
    <property type="nucleotide sequence ID" value="NC_016026.1"/>
</dbReference>
<dbReference type="AlphaFoldDB" id="G2KP03"/>
<gene>
    <name evidence="9" type="ordered locus">MICA_165</name>
</gene>
<dbReference type="EMBL" id="CP002382">
    <property type="protein sequence ID" value="AEP08511.1"/>
    <property type="molecule type" value="Genomic_DNA"/>
</dbReference>
<dbReference type="OrthoDB" id="9813426at2"/>
<dbReference type="Proteomes" id="UP000009286">
    <property type="component" value="Chromosome"/>
</dbReference>
<dbReference type="InterPro" id="IPR032818">
    <property type="entry name" value="DedA-like"/>
</dbReference>
<evidence type="ECO:0000313" key="9">
    <source>
        <dbReference type="EMBL" id="AEP08511.1"/>
    </source>
</evidence>
<evidence type="ECO:0000256" key="7">
    <source>
        <dbReference type="RuleBase" id="RU367016"/>
    </source>
</evidence>
<evidence type="ECO:0000256" key="4">
    <source>
        <dbReference type="ARBA" id="ARBA00022692"/>
    </source>
</evidence>
<feature type="domain" description="VTT" evidence="8">
    <location>
        <begin position="34"/>
        <end position="157"/>
    </location>
</feature>
<name>G2KP03_MICAA</name>